<feature type="transmembrane region" description="Helical" evidence="10">
    <location>
        <begin position="57"/>
        <end position="76"/>
    </location>
</feature>
<evidence type="ECO:0000256" key="3">
    <source>
        <dbReference type="ARBA" id="ARBA00022989"/>
    </source>
</evidence>
<keyword evidence="7 8" id="KW-0807">Transducer</keyword>
<dbReference type="GO" id="GO:0004930">
    <property type="term" value="F:G protein-coupled receptor activity"/>
    <property type="evidence" value="ECO:0007669"/>
    <property type="project" value="UniProtKB-KW"/>
</dbReference>
<dbReference type="InterPro" id="IPR051893">
    <property type="entry name" value="HCARs"/>
</dbReference>
<keyword evidence="2 8" id="KW-0812">Transmembrane</keyword>
<feature type="transmembrane region" description="Helical" evidence="10">
    <location>
        <begin position="272"/>
        <end position="294"/>
    </location>
</feature>
<dbReference type="SUPFAM" id="SSF81321">
    <property type="entry name" value="Family A G protein-coupled receptor-like"/>
    <property type="match status" value="1"/>
</dbReference>
<feature type="compositionally biased region" description="Polar residues" evidence="9">
    <location>
        <begin position="328"/>
        <end position="340"/>
    </location>
</feature>
<dbReference type="GO" id="GO:0005886">
    <property type="term" value="C:plasma membrane"/>
    <property type="evidence" value="ECO:0007669"/>
    <property type="project" value="TreeGrafter"/>
</dbReference>
<keyword evidence="6 8" id="KW-0675">Receptor</keyword>
<evidence type="ECO:0000256" key="8">
    <source>
        <dbReference type="RuleBase" id="RU000688"/>
    </source>
</evidence>
<evidence type="ECO:0000313" key="13">
    <source>
        <dbReference type="Proteomes" id="UP001295444"/>
    </source>
</evidence>
<evidence type="ECO:0000313" key="12">
    <source>
        <dbReference type="EMBL" id="CAH2295800.1"/>
    </source>
</evidence>
<dbReference type="Pfam" id="PF00001">
    <property type="entry name" value="7tm_1"/>
    <property type="match status" value="1"/>
</dbReference>
<dbReference type="PANTHER" id="PTHR46048:SF6">
    <property type="entry name" value="HYDROXYCARBOXYLIC ACID RECEPTOR 2"/>
    <property type="match status" value="1"/>
</dbReference>
<evidence type="ECO:0000256" key="2">
    <source>
        <dbReference type="ARBA" id="ARBA00022692"/>
    </source>
</evidence>
<feature type="transmembrane region" description="Helical" evidence="10">
    <location>
        <begin position="188"/>
        <end position="209"/>
    </location>
</feature>
<dbReference type="Proteomes" id="UP001295444">
    <property type="component" value="Chromosome 05"/>
</dbReference>
<keyword evidence="13" id="KW-1185">Reference proteome</keyword>
<accession>A0AAD1S9Q4</accession>
<organism evidence="12 13">
    <name type="scientific">Pelobates cultripes</name>
    <name type="common">Western spadefoot toad</name>
    <dbReference type="NCBI Taxonomy" id="61616"/>
    <lineage>
        <taxon>Eukaryota</taxon>
        <taxon>Metazoa</taxon>
        <taxon>Chordata</taxon>
        <taxon>Craniata</taxon>
        <taxon>Vertebrata</taxon>
        <taxon>Euteleostomi</taxon>
        <taxon>Amphibia</taxon>
        <taxon>Batrachia</taxon>
        <taxon>Anura</taxon>
        <taxon>Pelobatoidea</taxon>
        <taxon>Pelobatidae</taxon>
        <taxon>Pelobates</taxon>
    </lineage>
</organism>
<evidence type="ECO:0000256" key="9">
    <source>
        <dbReference type="SAM" id="MobiDB-lite"/>
    </source>
</evidence>
<feature type="domain" description="G-protein coupled receptors family 1 profile" evidence="11">
    <location>
        <begin position="37"/>
        <end position="291"/>
    </location>
</feature>
<dbReference type="PANTHER" id="PTHR46048">
    <property type="entry name" value="HYDROXYCARBOXYLIC ACID RECEPTOR 2"/>
    <property type="match status" value="1"/>
</dbReference>
<reference evidence="12" key="1">
    <citation type="submission" date="2022-03" db="EMBL/GenBank/DDBJ databases">
        <authorList>
            <person name="Alioto T."/>
            <person name="Alioto T."/>
            <person name="Gomez Garrido J."/>
        </authorList>
    </citation>
    <scope>NUCLEOTIDE SEQUENCE</scope>
</reference>
<evidence type="ECO:0000256" key="6">
    <source>
        <dbReference type="ARBA" id="ARBA00023170"/>
    </source>
</evidence>
<dbReference type="Gene3D" id="1.20.1070.10">
    <property type="entry name" value="Rhodopsin 7-helix transmembrane proteins"/>
    <property type="match status" value="1"/>
</dbReference>
<sequence>MIGNGTHPITCCLFDDPLLSYLLPPVLITVFILGFTFNGIALWVFSCHMKTWTSSTVYLVNLAVADSLLLICLPFRTDYYLREKNWIFGEISCRLLLFMLAMNRAGSIFFLTLVALDRYFRVVYPHHRINAISIKTATCIICAVWLGTISLTVFILTNGRQRSKNGSNNTYYCDSFTVCPTNINYHDLLFILVFFLPQVLVLYCSYMIVWRLRKRNLDRHSKIKRAVQCIVLVGIVFTVCFLPSVSTRIEILRLLTTPQGSKCSSYQSVDRAFYITITFTYMNSVCNPLVYYFSSPAFQAFYLKIMKCPQHSESESEMDQPNDAPITIPNSSSQLADRID</sequence>
<feature type="transmembrane region" description="Helical" evidence="10">
    <location>
        <begin position="96"/>
        <end position="116"/>
    </location>
</feature>
<keyword evidence="3 10" id="KW-1133">Transmembrane helix</keyword>
<proteinExistence type="inferred from homology"/>
<evidence type="ECO:0000256" key="4">
    <source>
        <dbReference type="ARBA" id="ARBA00023040"/>
    </source>
</evidence>
<evidence type="ECO:0000256" key="5">
    <source>
        <dbReference type="ARBA" id="ARBA00023136"/>
    </source>
</evidence>
<feature type="transmembrane region" description="Helical" evidence="10">
    <location>
        <begin position="26"/>
        <end position="45"/>
    </location>
</feature>
<dbReference type="EMBL" id="OW240916">
    <property type="protein sequence ID" value="CAH2295800.1"/>
    <property type="molecule type" value="Genomic_DNA"/>
</dbReference>
<dbReference type="PRINTS" id="PR00237">
    <property type="entry name" value="GPCRRHODOPSN"/>
</dbReference>
<evidence type="ECO:0000259" key="11">
    <source>
        <dbReference type="PROSITE" id="PS50262"/>
    </source>
</evidence>
<gene>
    <name evidence="12" type="ORF">PECUL_23A006841</name>
</gene>
<keyword evidence="5 10" id="KW-0472">Membrane</keyword>
<feature type="transmembrane region" description="Helical" evidence="10">
    <location>
        <begin position="230"/>
        <end position="252"/>
    </location>
</feature>
<feature type="transmembrane region" description="Helical" evidence="10">
    <location>
        <begin position="137"/>
        <end position="157"/>
    </location>
</feature>
<feature type="region of interest" description="Disordered" evidence="9">
    <location>
        <begin position="313"/>
        <end position="340"/>
    </location>
</feature>
<dbReference type="InterPro" id="IPR000276">
    <property type="entry name" value="GPCR_Rhodpsn"/>
</dbReference>
<name>A0AAD1S9Q4_PELCU</name>
<comment type="subcellular location">
    <subcellularLocation>
        <location evidence="1">Membrane</location>
        <topology evidence="1">Multi-pass membrane protein</topology>
    </subcellularLocation>
</comment>
<dbReference type="PROSITE" id="PS50262">
    <property type="entry name" value="G_PROTEIN_RECEP_F1_2"/>
    <property type="match status" value="1"/>
</dbReference>
<keyword evidence="4 8" id="KW-0297">G-protein coupled receptor</keyword>
<evidence type="ECO:0000256" key="1">
    <source>
        <dbReference type="ARBA" id="ARBA00004141"/>
    </source>
</evidence>
<dbReference type="PROSITE" id="PS00237">
    <property type="entry name" value="G_PROTEIN_RECEP_F1_1"/>
    <property type="match status" value="1"/>
</dbReference>
<dbReference type="InterPro" id="IPR017452">
    <property type="entry name" value="GPCR_Rhodpsn_7TM"/>
</dbReference>
<evidence type="ECO:0000256" key="7">
    <source>
        <dbReference type="ARBA" id="ARBA00023224"/>
    </source>
</evidence>
<protein>
    <submittedName>
        <fullName evidence="12">Hydroxycarboxylic acid receptor 2</fullName>
    </submittedName>
</protein>
<comment type="similarity">
    <text evidence="8">Belongs to the G-protein coupled receptor 1 family.</text>
</comment>
<dbReference type="AlphaFoldDB" id="A0AAD1S9Q4"/>
<evidence type="ECO:0000256" key="10">
    <source>
        <dbReference type="SAM" id="Phobius"/>
    </source>
</evidence>